<feature type="compositionally biased region" description="Basic residues" evidence="1">
    <location>
        <begin position="167"/>
        <end position="176"/>
    </location>
</feature>
<evidence type="ECO:0000256" key="1">
    <source>
        <dbReference type="SAM" id="MobiDB-lite"/>
    </source>
</evidence>
<reference evidence="3" key="1">
    <citation type="journal article" date="2013" name="Proc. Natl. Acad. Sci. U.S.A.">
        <title>Genome structure and metabolic features in the red seaweed Chondrus crispus shed light on evolution of the Archaeplastida.</title>
        <authorList>
            <person name="Collen J."/>
            <person name="Porcel B."/>
            <person name="Carre W."/>
            <person name="Ball S.G."/>
            <person name="Chaparro C."/>
            <person name="Tonon T."/>
            <person name="Barbeyron T."/>
            <person name="Michel G."/>
            <person name="Noel B."/>
            <person name="Valentin K."/>
            <person name="Elias M."/>
            <person name="Artiguenave F."/>
            <person name="Arun A."/>
            <person name="Aury J.M."/>
            <person name="Barbosa-Neto J.F."/>
            <person name="Bothwell J.H."/>
            <person name="Bouget F.Y."/>
            <person name="Brillet L."/>
            <person name="Cabello-Hurtado F."/>
            <person name="Capella-Gutierrez S."/>
            <person name="Charrier B."/>
            <person name="Cladiere L."/>
            <person name="Cock J.M."/>
            <person name="Coelho S.M."/>
            <person name="Colleoni C."/>
            <person name="Czjzek M."/>
            <person name="Da Silva C."/>
            <person name="Delage L."/>
            <person name="Denoeud F."/>
            <person name="Deschamps P."/>
            <person name="Dittami S.M."/>
            <person name="Gabaldon T."/>
            <person name="Gachon C.M."/>
            <person name="Groisillier A."/>
            <person name="Herve C."/>
            <person name="Jabbari K."/>
            <person name="Katinka M."/>
            <person name="Kloareg B."/>
            <person name="Kowalczyk N."/>
            <person name="Labadie K."/>
            <person name="Leblanc C."/>
            <person name="Lopez P.J."/>
            <person name="McLachlan D.H."/>
            <person name="Meslet-Cladiere L."/>
            <person name="Moustafa A."/>
            <person name="Nehr Z."/>
            <person name="Nyvall Collen P."/>
            <person name="Panaud O."/>
            <person name="Partensky F."/>
            <person name="Poulain J."/>
            <person name="Rensing S.A."/>
            <person name="Rousvoal S."/>
            <person name="Samson G."/>
            <person name="Symeonidi A."/>
            <person name="Weissenbach J."/>
            <person name="Zambounis A."/>
            <person name="Wincker P."/>
            <person name="Boyen C."/>
        </authorList>
    </citation>
    <scope>NUCLEOTIDE SEQUENCE [LARGE SCALE GENOMIC DNA]</scope>
    <source>
        <strain evidence="3">cv. Stackhouse</strain>
    </source>
</reference>
<feature type="region of interest" description="Disordered" evidence="1">
    <location>
        <begin position="112"/>
        <end position="134"/>
    </location>
</feature>
<evidence type="ECO:0000313" key="2">
    <source>
        <dbReference type="EMBL" id="CDF35186.1"/>
    </source>
</evidence>
<dbReference type="RefSeq" id="XP_005715005.1">
    <property type="nucleotide sequence ID" value="XM_005714948.1"/>
</dbReference>
<keyword evidence="3" id="KW-1185">Reference proteome</keyword>
<dbReference type="AlphaFoldDB" id="R7QCM9"/>
<dbReference type="EMBL" id="HG001721">
    <property type="protein sequence ID" value="CDF35186.1"/>
    <property type="molecule type" value="Genomic_DNA"/>
</dbReference>
<dbReference type="Proteomes" id="UP000012073">
    <property type="component" value="Unassembled WGS sequence"/>
</dbReference>
<name>R7QCM9_CHOCR</name>
<feature type="compositionally biased region" description="Basic residues" evidence="1">
    <location>
        <begin position="408"/>
        <end position="418"/>
    </location>
</feature>
<organism evidence="2 3">
    <name type="scientific">Chondrus crispus</name>
    <name type="common">Carrageen Irish moss</name>
    <name type="synonym">Polymorpha crispa</name>
    <dbReference type="NCBI Taxonomy" id="2769"/>
    <lineage>
        <taxon>Eukaryota</taxon>
        <taxon>Rhodophyta</taxon>
        <taxon>Florideophyceae</taxon>
        <taxon>Rhodymeniophycidae</taxon>
        <taxon>Gigartinales</taxon>
        <taxon>Gigartinaceae</taxon>
        <taxon>Chondrus</taxon>
    </lineage>
</organism>
<protein>
    <submittedName>
        <fullName evidence="2">Uncharacterized protein</fullName>
    </submittedName>
</protein>
<evidence type="ECO:0000313" key="3">
    <source>
        <dbReference type="Proteomes" id="UP000012073"/>
    </source>
</evidence>
<dbReference type="KEGG" id="ccp:CHC_T00003601001"/>
<dbReference type="GeneID" id="17322715"/>
<accession>R7QCM9</accession>
<dbReference type="Gramene" id="CDF35186">
    <property type="protein sequence ID" value="CDF35186"/>
    <property type="gene ID" value="CHC_T00003601001"/>
</dbReference>
<feature type="region of interest" description="Disordered" evidence="1">
    <location>
        <begin position="157"/>
        <end position="242"/>
    </location>
</feature>
<feature type="compositionally biased region" description="Basic and acidic residues" evidence="1">
    <location>
        <begin position="177"/>
        <end position="215"/>
    </location>
</feature>
<proteinExistence type="predicted"/>
<feature type="region of interest" description="Disordered" evidence="1">
    <location>
        <begin position="397"/>
        <end position="447"/>
    </location>
</feature>
<dbReference type="OrthoDB" id="4137at2759"/>
<gene>
    <name evidence="2" type="ORF">CHC_T00003601001</name>
</gene>
<sequence length="447" mass="49168">MTKPAHAAFQVFLSVFSLFLRIYNYLDAPIPLASLSLYRSGIGWRFPLCFGIELQGATHASFITTVQDCPQRHFCLLSQRKQSIMSSKDQTDSLLRIVSNKCRNLRKAIDRARTQEAAEKRGDQLNDEQRESVRGLGRKEALLVELQEILKKQTAVLEPQQPETKQSRRAKKAARAKAREGKGSSKSISEKSSEEGERSEKVPEAESGARPDGSETAHPNGNGNPAGKGEPSADEARKAERGAEQLAELEILRKQSEEMSKERDALLKEMAELKLSHEHQLAQDKKKAIASTLNLFHVADFLRQPGSREALLSYYATPEGKTSPLVLNGLHLDPVCYFNVMLTSPNGNVPHPEAVDVSTAHCLEYLQGSTTDAFIGTSYAALVEIVDTIASCPILTDRGVPPEEVKQRNRGGRNRNRSKSGPQSSPESGAIQPSPIVDNPVADRNVP</sequence>